<dbReference type="AlphaFoldDB" id="A0A9Q0XKA6"/>
<proteinExistence type="predicted"/>
<protein>
    <submittedName>
        <fullName evidence="2">Uncharacterized protein</fullName>
    </submittedName>
</protein>
<evidence type="ECO:0000313" key="3">
    <source>
        <dbReference type="Proteomes" id="UP001142489"/>
    </source>
</evidence>
<comment type="caution">
    <text evidence="2">The sequence shown here is derived from an EMBL/GenBank/DDBJ whole genome shotgun (WGS) entry which is preliminary data.</text>
</comment>
<dbReference type="EMBL" id="JAPFRF010000011">
    <property type="protein sequence ID" value="KAJ7317166.1"/>
    <property type="molecule type" value="Genomic_DNA"/>
</dbReference>
<accession>A0A9Q0XKA6</accession>
<keyword evidence="3" id="KW-1185">Reference proteome</keyword>
<gene>
    <name evidence="2" type="ORF">JRQ81_003328</name>
</gene>
<evidence type="ECO:0000256" key="1">
    <source>
        <dbReference type="SAM" id="MobiDB-lite"/>
    </source>
</evidence>
<dbReference type="Proteomes" id="UP001142489">
    <property type="component" value="Unassembled WGS sequence"/>
</dbReference>
<evidence type="ECO:0000313" key="2">
    <source>
        <dbReference type="EMBL" id="KAJ7317166.1"/>
    </source>
</evidence>
<reference evidence="2" key="1">
    <citation type="journal article" date="2023" name="DNA Res.">
        <title>Chromosome-level genome assembly of Phrynocephalus forsythii using third-generation DNA sequencing and Hi-C analysis.</title>
        <authorList>
            <person name="Qi Y."/>
            <person name="Zhao W."/>
            <person name="Zhao Y."/>
            <person name="Niu C."/>
            <person name="Cao S."/>
            <person name="Zhang Y."/>
        </authorList>
    </citation>
    <scope>NUCLEOTIDE SEQUENCE</scope>
    <source>
        <tissue evidence="2">Muscle</tissue>
    </source>
</reference>
<organism evidence="2 3">
    <name type="scientific">Phrynocephalus forsythii</name>
    <dbReference type="NCBI Taxonomy" id="171643"/>
    <lineage>
        <taxon>Eukaryota</taxon>
        <taxon>Metazoa</taxon>
        <taxon>Chordata</taxon>
        <taxon>Craniata</taxon>
        <taxon>Vertebrata</taxon>
        <taxon>Euteleostomi</taxon>
        <taxon>Lepidosauria</taxon>
        <taxon>Squamata</taxon>
        <taxon>Bifurcata</taxon>
        <taxon>Unidentata</taxon>
        <taxon>Episquamata</taxon>
        <taxon>Toxicofera</taxon>
        <taxon>Iguania</taxon>
        <taxon>Acrodonta</taxon>
        <taxon>Agamidae</taxon>
        <taxon>Agaminae</taxon>
        <taxon>Phrynocephalus</taxon>
    </lineage>
</organism>
<sequence>MKQTILDLGKADSELRGWSAKRDSGSSRNRTEYIGLFGVVATVSCPTGASQEACSYEACPSAERFFLGKISSEEWLSLSPVALGPGEVLLGGGSPRTKPPCVSHAEGKRK</sequence>
<feature type="region of interest" description="Disordered" evidence="1">
    <location>
        <begin position="90"/>
        <end position="110"/>
    </location>
</feature>
<name>A0A9Q0XKA6_9SAUR</name>